<reference evidence="1 2" key="1">
    <citation type="submission" date="2017-12" db="EMBL/GenBank/DDBJ databases">
        <title>Confluentibacter flavum sp. nov., isolated from the saline lake.</title>
        <authorList>
            <person name="Yu L."/>
        </authorList>
    </citation>
    <scope>NUCLEOTIDE SEQUENCE [LARGE SCALE GENOMIC DNA]</scope>
    <source>
        <strain evidence="1 2">3B</strain>
    </source>
</reference>
<evidence type="ECO:0000313" key="1">
    <source>
        <dbReference type="EMBL" id="PKQ43922.1"/>
    </source>
</evidence>
<dbReference type="InterPro" id="IPR008969">
    <property type="entry name" value="CarboxyPept-like_regulatory"/>
</dbReference>
<dbReference type="EMBL" id="PJEO01000054">
    <property type="protein sequence ID" value="PKQ43922.1"/>
    <property type="molecule type" value="Genomic_DNA"/>
</dbReference>
<proteinExistence type="predicted"/>
<gene>
    <name evidence="1" type="ORF">CSW08_16010</name>
</gene>
<evidence type="ECO:0008006" key="3">
    <source>
        <dbReference type="Google" id="ProtNLM"/>
    </source>
</evidence>
<dbReference type="RefSeq" id="WP_106660874.1">
    <property type="nucleotide sequence ID" value="NZ_PJEO01000054.1"/>
</dbReference>
<accession>A0A2N3HGA7</accession>
<keyword evidence="2" id="KW-1185">Reference proteome</keyword>
<comment type="caution">
    <text evidence="1">The sequence shown here is derived from an EMBL/GenBank/DDBJ whole genome shotgun (WGS) entry which is preliminary data.</text>
</comment>
<sequence length="265" mass="30749">MKQKLLVILCLLIFQFLIGQTINRVEVHGFMYANANDIEAVAIYNKSSNKGTVTNEKGEFLLEVAENDVIEISALQFEPQKVSITKDVLESRVLKIYLVEYVNQLSAVLLRHGLSGSLAVDIEIVEIPPKIDIDLRNMNDLEMYDEMGHNDFKVKNELNSVMNNHELYNGVDFVKITNMLFKPKKRAYTEDYPKFVKPKLLLDVYSRKYINDTFNIPIEHIDEFIAFVEKNGISQEFLNDKQEFERIDFLVKQSALFLLQHHVKK</sequence>
<evidence type="ECO:0000313" key="2">
    <source>
        <dbReference type="Proteomes" id="UP000233435"/>
    </source>
</evidence>
<dbReference type="AlphaFoldDB" id="A0A2N3HGA7"/>
<protein>
    <recommendedName>
        <fullName evidence="3">Carboxypeptidase-like regulatory domain-containing protein</fullName>
    </recommendedName>
</protein>
<dbReference type="OrthoDB" id="1436952at2"/>
<dbReference type="Pfam" id="PF13715">
    <property type="entry name" value="CarbopepD_reg_2"/>
    <property type="match status" value="1"/>
</dbReference>
<dbReference type="Proteomes" id="UP000233435">
    <property type="component" value="Unassembled WGS sequence"/>
</dbReference>
<name>A0A2N3HGA7_9FLAO</name>
<organism evidence="1 2">
    <name type="scientific">Confluentibacter flavum</name>
    <dbReference type="NCBI Taxonomy" id="1909700"/>
    <lineage>
        <taxon>Bacteria</taxon>
        <taxon>Pseudomonadati</taxon>
        <taxon>Bacteroidota</taxon>
        <taxon>Flavobacteriia</taxon>
        <taxon>Flavobacteriales</taxon>
        <taxon>Flavobacteriaceae</taxon>
        <taxon>Confluentibacter</taxon>
    </lineage>
</organism>
<dbReference type="SUPFAM" id="SSF49464">
    <property type="entry name" value="Carboxypeptidase regulatory domain-like"/>
    <property type="match status" value="1"/>
</dbReference>